<evidence type="ECO:0000313" key="1">
    <source>
        <dbReference type="EMBL" id="MBV7390164.1"/>
    </source>
</evidence>
<dbReference type="Proteomes" id="UP000774130">
    <property type="component" value="Unassembled WGS sequence"/>
</dbReference>
<proteinExistence type="predicted"/>
<keyword evidence="2" id="KW-1185">Reference proteome</keyword>
<reference evidence="1 2" key="1">
    <citation type="submission" date="2021-06" db="EMBL/GenBank/DDBJ databases">
        <title>Enterococcus alishanensis sp. nov., a novel lactic acid bacterium isolated from fresh coffee beans.</title>
        <authorList>
            <person name="Chen Y.-S."/>
        </authorList>
    </citation>
    <scope>NUCLEOTIDE SEQUENCE [LARGE SCALE GENOMIC DNA]</scope>
    <source>
        <strain evidence="1 2">ALS3</strain>
    </source>
</reference>
<sequence length="80" mass="9050">MMTTPQLTAMPRPAYDLGFQACEVLKGEISNDNYKKKATDLINQMLSSYFLVYKFEFVIVNSDNIAIFGTAFSQSFINAH</sequence>
<evidence type="ECO:0000313" key="2">
    <source>
        <dbReference type="Proteomes" id="UP000774130"/>
    </source>
</evidence>
<name>A0ABS6TB87_9ENTE</name>
<protein>
    <submittedName>
        <fullName evidence="1">Uncharacterized protein</fullName>
    </submittedName>
</protein>
<gene>
    <name evidence="1" type="ORF">KUA55_05685</name>
</gene>
<accession>A0ABS6TB87</accession>
<organism evidence="1 2">
    <name type="scientific">Enterococcus alishanensis</name>
    <dbReference type="NCBI Taxonomy" id="1303817"/>
    <lineage>
        <taxon>Bacteria</taxon>
        <taxon>Bacillati</taxon>
        <taxon>Bacillota</taxon>
        <taxon>Bacilli</taxon>
        <taxon>Lactobacillales</taxon>
        <taxon>Enterococcaceae</taxon>
        <taxon>Enterococcus</taxon>
    </lineage>
</organism>
<dbReference type="EMBL" id="JAHUZB010000002">
    <property type="protein sequence ID" value="MBV7390164.1"/>
    <property type="molecule type" value="Genomic_DNA"/>
</dbReference>
<comment type="caution">
    <text evidence="1">The sequence shown here is derived from an EMBL/GenBank/DDBJ whole genome shotgun (WGS) entry which is preliminary data.</text>
</comment>